<dbReference type="Pfam" id="PF00535">
    <property type="entry name" value="Glycos_transf_2"/>
    <property type="match status" value="1"/>
</dbReference>
<organism evidence="2 3">
    <name type="scientific">Leptospira kirschneri str. H1</name>
    <dbReference type="NCBI Taxonomy" id="1049966"/>
    <lineage>
        <taxon>Bacteria</taxon>
        <taxon>Pseudomonadati</taxon>
        <taxon>Spirochaetota</taxon>
        <taxon>Spirochaetia</taxon>
        <taxon>Leptospirales</taxon>
        <taxon>Leptospiraceae</taxon>
        <taxon>Leptospira</taxon>
    </lineage>
</organism>
<protein>
    <submittedName>
        <fullName evidence="2">Glycosyltransferase-like protein, family 2 domain protein</fullName>
    </submittedName>
</protein>
<dbReference type="EMBL" id="AHMY02000059">
    <property type="protein sequence ID" value="EKO14186.1"/>
    <property type="molecule type" value="Genomic_DNA"/>
</dbReference>
<proteinExistence type="predicted"/>
<sequence length="282" mass="33346">MEFGITVSIVLYKPNVSIFKESFLSLLDSITYQISNTSKFILYKIEVLDNTPRYGEEIKNIINDLEKKFSFKDRVKFQYFHFPENPGYGVANNRSILKSNKEFHLVLNPDIKMIPETLDLCVRYLEKHPGCDAVVPSVWDWESSSDGKRNIQFLVKSYPTVFVLFLRSFAPNVLKKIFRKYLNQYDLREKDWNQTQEDVPLVSGCFIFARTKSLKQIGGFDERFFLYFEDFDLSMRLKRKDYFPEIQIYHKGGNSSKKGFLHVRLFVVSAIRFFMKFGWKLI</sequence>
<dbReference type="InterPro" id="IPR001173">
    <property type="entry name" value="Glyco_trans_2-like"/>
</dbReference>
<evidence type="ECO:0000259" key="1">
    <source>
        <dbReference type="Pfam" id="PF00535"/>
    </source>
</evidence>
<comment type="caution">
    <text evidence="2">The sequence shown here is derived from an EMBL/GenBank/DDBJ whole genome shotgun (WGS) entry which is preliminary data.</text>
</comment>
<dbReference type="AlphaFoldDB" id="A0A0E2AZ01"/>
<dbReference type="PANTHER" id="PTHR43179:SF10">
    <property type="entry name" value="GLYCOSYL TRANSFERASE"/>
    <property type="match status" value="1"/>
</dbReference>
<reference evidence="2 3" key="1">
    <citation type="submission" date="2012-10" db="EMBL/GenBank/DDBJ databases">
        <authorList>
            <person name="Harkins D.M."/>
            <person name="Durkin A.S."/>
            <person name="Brinkac L.M."/>
            <person name="Selengut J.D."/>
            <person name="Sanka R."/>
            <person name="DePew J."/>
            <person name="Purushe J."/>
            <person name="Peacock S.J."/>
            <person name="Thaipadungpanit J."/>
            <person name="Wuthiekanun V.W."/>
            <person name="Day N.P."/>
            <person name="Vinetz J.M."/>
            <person name="Sutton G.G."/>
            <person name="Nelson W.C."/>
            <person name="Fouts D.E."/>
        </authorList>
    </citation>
    <scope>NUCLEOTIDE SEQUENCE [LARGE SCALE GENOMIC DNA]</scope>
    <source>
        <strain evidence="2 3">H1</strain>
    </source>
</reference>
<gene>
    <name evidence="2" type="ORF">LEP1GSC081_2001</name>
</gene>
<dbReference type="PANTHER" id="PTHR43179">
    <property type="entry name" value="RHAMNOSYLTRANSFERASE WBBL"/>
    <property type="match status" value="1"/>
</dbReference>
<dbReference type="SUPFAM" id="SSF53448">
    <property type="entry name" value="Nucleotide-diphospho-sugar transferases"/>
    <property type="match status" value="1"/>
</dbReference>
<dbReference type="RefSeq" id="WP_004766719.1">
    <property type="nucleotide sequence ID" value="NZ_AHMY02000059.1"/>
</dbReference>
<name>A0A0E2AZ01_9LEPT</name>
<dbReference type="Proteomes" id="UP000006253">
    <property type="component" value="Unassembled WGS sequence"/>
</dbReference>
<keyword evidence="2" id="KW-0808">Transferase</keyword>
<evidence type="ECO:0000313" key="2">
    <source>
        <dbReference type="EMBL" id="EKO14186.1"/>
    </source>
</evidence>
<accession>A0A0E2AZ01</accession>
<evidence type="ECO:0000313" key="3">
    <source>
        <dbReference type="Proteomes" id="UP000006253"/>
    </source>
</evidence>
<dbReference type="InterPro" id="IPR029044">
    <property type="entry name" value="Nucleotide-diphossugar_trans"/>
</dbReference>
<dbReference type="GO" id="GO:0016740">
    <property type="term" value="F:transferase activity"/>
    <property type="evidence" value="ECO:0007669"/>
    <property type="project" value="UniProtKB-KW"/>
</dbReference>
<dbReference type="Gene3D" id="3.90.550.10">
    <property type="entry name" value="Spore Coat Polysaccharide Biosynthesis Protein SpsA, Chain A"/>
    <property type="match status" value="1"/>
</dbReference>
<feature type="domain" description="Glycosyltransferase 2-like" evidence="1">
    <location>
        <begin position="57"/>
        <end position="217"/>
    </location>
</feature>